<keyword evidence="2" id="KW-0677">Repeat</keyword>
<name>A0A381PV93_9ZZZZ</name>
<gene>
    <name evidence="3" type="ORF">METZ01_LOCUS22811</name>
</gene>
<reference evidence="3" key="1">
    <citation type="submission" date="2018-05" db="EMBL/GenBank/DDBJ databases">
        <authorList>
            <person name="Lanie J.A."/>
            <person name="Ng W.-L."/>
            <person name="Kazmierczak K.M."/>
            <person name="Andrzejewski T.M."/>
            <person name="Davidsen T.M."/>
            <person name="Wayne K.J."/>
            <person name="Tettelin H."/>
            <person name="Glass J.I."/>
            <person name="Rusch D."/>
            <person name="Podicherti R."/>
            <person name="Tsui H.-C.T."/>
            <person name="Winkler M.E."/>
        </authorList>
    </citation>
    <scope>NUCLEOTIDE SEQUENCE</scope>
</reference>
<evidence type="ECO:0000313" key="3">
    <source>
        <dbReference type="EMBL" id="SUZ69957.1"/>
    </source>
</evidence>
<dbReference type="EMBL" id="UINC01001076">
    <property type="protein sequence ID" value="SUZ69957.1"/>
    <property type="molecule type" value="Genomic_DNA"/>
</dbReference>
<evidence type="ECO:0000256" key="2">
    <source>
        <dbReference type="ARBA" id="ARBA00022737"/>
    </source>
</evidence>
<sequence>VQWQNAAPMPTPRNQFSTVTVDGRIYAIGGQFHHDSEQLDQARVDIYDPATDSWASGPPLPKGHSHAEGGTFVHDGRIYVVGGHTTPEGGTKSIDPDILALTPGGAWELVGRLPVPLSSPAAAIIDGKLYVAGGSLDGSSVEARMWVTDAP</sequence>
<dbReference type="PANTHER" id="PTHR46260">
    <property type="entry name" value="RING-TYPE DOMAIN-CONTAINING PROTEIN"/>
    <property type="match status" value="1"/>
</dbReference>
<dbReference type="SUPFAM" id="SSF117281">
    <property type="entry name" value="Kelch motif"/>
    <property type="match status" value="1"/>
</dbReference>
<dbReference type="InterPro" id="IPR015915">
    <property type="entry name" value="Kelch-typ_b-propeller"/>
</dbReference>
<dbReference type="InterPro" id="IPR051746">
    <property type="entry name" value="Kelch_domain_containing_8"/>
</dbReference>
<evidence type="ECO:0000256" key="1">
    <source>
        <dbReference type="ARBA" id="ARBA00022441"/>
    </source>
</evidence>
<dbReference type="SMART" id="SM00612">
    <property type="entry name" value="Kelch"/>
    <property type="match status" value="2"/>
</dbReference>
<dbReference type="AlphaFoldDB" id="A0A381PV93"/>
<dbReference type="InterPro" id="IPR006652">
    <property type="entry name" value="Kelch_1"/>
</dbReference>
<keyword evidence="1" id="KW-0880">Kelch repeat</keyword>
<organism evidence="3">
    <name type="scientific">marine metagenome</name>
    <dbReference type="NCBI Taxonomy" id="408172"/>
    <lineage>
        <taxon>unclassified sequences</taxon>
        <taxon>metagenomes</taxon>
        <taxon>ecological metagenomes</taxon>
    </lineage>
</organism>
<proteinExistence type="predicted"/>
<feature type="non-terminal residue" evidence="3">
    <location>
        <position position="1"/>
    </location>
</feature>
<protein>
    <recommendedName>
        <fullName evidence="4">Galactose oxidase</fullName>
    </recommendedName>
</protein>
<dbReference type="PANTHER" id="PTHR46260:SF3">
    <property type="entry name" value="RING-TYPE DOMAIN-CONTAINING PROTEIN"/>
    <property type="match status" value="1"/>
</dbReference>
<accession>A0A381PV93</accession>
<dbReference type="Gene3D" id="2.120.10.80">
    <property type="entry name" value="Kelch-type beta propeller"/>
    <property type="match status" value="1"/>
</dbReference>
<dbReference type="Pfam" id="PF01344">
    <property type="entry name" value="Kelch_1"/>
    <property type="match status" value="1"/>
</dbReference>
<evidence type="ECO:0008006" key="4">
    <source>
        <dbReference type="Google" id="ProtNLM"/>
    </source>
</evidence>